<dbReference type="OrthoDB" id="20689at2759"/>
<comment type="caution">
    <text evidence="2">The sequence shown here is derived from an EMBL/GenBank/DDBJ whole genome shotgun (WGS) entry which is preliminary data.</text>
</comment>
<accession>A0A8J4U1C4</accession>
<gene>
    <name evidence="2" type="primary">lims1</name>
    <name evidence="2" type="ORF">DAT39_021408</name>
</gene>
<organism evidence="2 3">
    <name type="scientific">Clarias magur</name>
    <name type="common">Asian catfish</name>
    <name type="synonym">Macropteronotus magur</name>
    <dbReference type="NCBI Taxonomy" id="1594786"/>
    <lineage>
        <taxon>Eukaryota</taxon>
        <taxon>Metazoa</taxon>
        <taxon>Chordata</taxon>
        <taxon>Craniata</taxon>
        <taxon>Vertebrata</taxon>
        <taxon>Euteleostomi</taxon>
        <taxon>Actinopterygii</taxon>
        <taxon>Neopterygii</taxon>
        <taxon>Teleostei</taxon>
        <taxon>Ostariophysi</taxon>
        <taxon>Siluriformes</taxon>
        <taxon>Clariidae</taxon>
        <taxon>Clarias</taxon>
    </lineage>
</organism>
<evidence type="ECO:0000256" key="1">
    <source>
        <dbReference type="SAM" id="MobiDB-lite"/>
    </source>
</evidence>
<dbReference type="AlphaFoldDB" id="A0A8J4U1C4"/>
<name>A0A8J4U1C4_CLAMG</name>
<keyword evidence="3" id="KW-1185">Reference proteome</keyword>
<proteinExistence type="predicted"/>
<feature type="region of interest" description="Disordered" evidence="1">
    <location>
        <begin position="1"/>
        <end position="70"/>
    </location>
</feature>
<protein>
    <submittedName>
        <fullName evidence="2">LIM and senescent cell antigen-like-containing domain protein 1 isoform X3</fullName>
    </submittedName>
</protein>
<evidence type="ECO:0000313" key="3">
    <source>
        <dbReference type="Proteomes" id="UP000727407"/>
    </source>
</evidence>
<evidence type="ECO:0000313" key="2">
    <source>
        <dbReference type="EMBL" id="KAF5888894.1"/>
    </source>
</evidence>
<dbReference type="EMBL" id="QNUK01000901">
    <property type="protein sequence ID" value="KAF5888894.1"/>
    <property type="molecule type" value="Genomic_DNA"/>
</dbReference>
<dbReference type="Proteomes" id="UP000727407">
    <property type="component" value="Unassembled WGS sequence"/>
</dbReference>
<sequence length="85" mass="9557">MSHRRAQTFGPLQQPDLSGGGVSNMEAKKRGIPASIPENEELIEVETNGVQDRQTCGEAEVPQSKTQRRQSDVKVYKEFCDFYAR</sequence>
<reference evidence="2" key="1">
    <citation type="submission" date="2020-07" db="EMBL/GenBank/DDBJ databases">
        <title>Clarias magur genome sequencing, assembly and annotation.</title>
        <authorList>
            <person name="Kushwaha B."/>
            <person name="Kumar R."/>
            <person name="Das P."/>
            <person name="Joshi C.G."/>
            <person name="Kumar D."/>
            <person name="Nagpure N.S."/>
            <person name="Pandey M."/>
            <person name="Agarwal S."/>
            <person name="Srivastava S."/>
            <person name="Singh M."/>
            <person name="Sahoo L."/>
            <person name="Jayasankar P."/>
            <person name="Meher P.K."/>
            <person name="Koringa P.G."/>
            <person name="Iquebal M.A."/>
            <person name="Das S.P."/>
            <person name="Bit A."/>
            <person name="Patnaik S."/>
            <person name="Patel N."/>
            <person name="Shah T.M."/>
            <person name="Hinsu A."/>
            <person name="Jena J.K."/>
        </authorList>
    </citation>
    <scope>NUCLEOTIDE SEQUENCE</scope>
    <source>
        <strain evidence="2">CIFAMagur01</strain>
        <tissue evidence="2">Testis</tissue>
    </source>
</reference>